<accession>A0AC61S496</accession>
<dbReference type="EMBL" id="SSTG01000132">
    <property type="protein sequence ID" value="THG45404.1"/>
    <property type="molecule type" value="Genomic_DNA"/>
</dbReference>
<organism evidence="1 2">
    <name type="scientific">Muribaculum caecicola</name>
    <dbReference type="NCBI Taxonomy" id="3038144"/>
    <lineage>
        <taxon>Bacteria</taxon>
        <taxon>Pseudomonadati</taxon>
        <taxon>Bacteroidota</taxon>
        <taxon>Bacteroidia</taxon>
        <taxon>Bacteroidales</taxon>
        <taxon>Muribaculaceae</taxon>
        <taxon>Muribaculum</taxon>
    </lineage>
</organism>
<evidence type="ECO:0000313" key="1">
    <source>
        <dbReference type="EMBL" id="THG45404.1"/>
    </source>
</evidence>
<comment type="caution">
    <text evidence="1">The sequence shown here is derived from an EMBL/GenBank/DDBJ whole genome shotgun (WGS) entry which is preliminary data.</text>
</comment>
<name>A0AC61S496_9BACT</name>
<protein>
    <submittedName>
        <fullName evidence="1">Uncharacterized protein</fullName>
    </submittedName>
</protein>
<gene>
    <name evidence="1" type="ORF">E5990_08945</name>
</gene>
<sequence length="62" mass="6712">MPHRPGVTAATWAAATEPTSPDDNRAPTTTVSVPDTYSIPDNQYMPDISPVWSLLLHTGLYS</sequence>
<evidence type="ECO:0000313" key="2">
    <source>
        <dbReference type="Proteomes" id="UP000305401"/>
    </source>
</evidence>
<keyword evidence="2" id="KW-1185">Reference proteome</keyword>
<dbReference type="Proteomes" id="UP000305401">
    <property type="component" value="Unassembled WGS sequence"/>
</dbReference>
<proteinExistence type="predicted"/>
<reference evidence="1" key="1">
    <citation type="submission" date="2019-04" db="EMBL/GenBank/DDBJ databases">
        <title>Microbes associate with the intestines of laboratory mice.</title>
        <authorList>
            <person name="Navarre W."/>
            <person name="Wong E."/>
            <person name="Huang K.C."/>
            <person name="Tropini C."/>
            <person name="Ng K."/>
            <person name="Yu B."/>
        </authorList>
    </citation>
    <scope>NUCLEOTIDE SEQUENCE</scope>
    <source>
        <strain evidence="1">NM86_A22</strain>
    </source>
</reference>